<dbReference type="Proteomes" id="UP001342418">
    <property type="component" value="Plasmid p1536_2"/>
</dbReference>
<proteinExistence type="predicted"/>
<keyword evidence="2" id="KW-1185">Reference proteome</keyword>
<evidence type="ECO:0000313" key="1">
    <source>
        <dbReference type="EMBL" id="UUP20120.1"/>
    </source>
</evidence>
<dbReference type="EMBL" id="CP030943">
    <property type="protein sequence ID" value="UUP20120.1"/>
    <property type="molecule type" value="Genomic_DNA"/>
</dbReference>
<sequence>MARSKRRDVFYNTGLAMYSIVFEAARQAVSLHGHPITAETYKAGLEAIEKFDANGLMAPIT</sequence>
<evidence type="ECO:0000313" key="2">
    <source>
        <dbReference type="Proteomes" id="UP001342418"/>
    </source>
</evidence>
<accession>A0ABY5MQD1</accession>
<organism evidence="1 2">
    <name type="scientific">Nitratireductor thuwali</name>
    <dbReference type="NCBI Taxonomy" id="2267699"/>
    <lineage>
        <taxon>Bacteria</taxon>
        <taxon>Pseudomonadati</taxon>
        <taxon>Pseudomonadota</taxon>
        <taxon>Alphaproteobacteria</taxon>
        <taxon>Hyphomicrobiales</taxon>
        <taxon>Phyllobacteriaceae</taxon>
        <taxon>Nitratireductor</taxon>
    </lineage>
</organism>
<protein>
    <submittedName>
        <fullName evidence="1">Uncharacterized protein</fullName>
    </submittedName>
</protein>
<dbReference type="Gene3D" id="3.40.50.2300">
    <property type="match status" value="1"/>
</dbReference>
<geneLocation type="plasmid" evidence="1 2">
    <name>p1536_2</name>
</geneLocation>
<gene>
    <name evidence="1" type="ORF">NTH_04635</name>
</gene>
<keyword evidence="1" id="KW-0614">Plasmid</keyword>
<reference evidence="1 2" key="1">
    <citation type="submission" date="2018-07" db="EMBL/GenBank/DDBJ databases">
        <title>Genome sequence of Nitratireductor thuwali#1536.</title>
        <authorList>
            <person name="Michoud G."/>
            <person name="Merlino G."/>
            <person name="Sefrji F.O."/>
            <person name="Daffonchio D."/>
        </authorList>
    </citation>
    <scope>NUCLEOTIDE SEQUENCE [LARGE SCALE GENOMIC DNA]</scope>
    <source>
        <strain evidence="1 2">Nit1536</strain>
        <plasmid evidence="1 2">p1536_2</plasmid>
    </source>
</reference>
<name>A0ABY5MQD1_9HYPH</name>